<dbReference type="InterPro" id="IPR029063">
    <property type="entry name" value="SAM-dependent_MTases_sf"/>
</dbReference>
<keyword evidence="2 9" id="KW-0489">Methyltransferase</keyword>
<keyword evidence="3 9" id="KW-0808">Transferase</keyword>
<keyword evidence="4 9" id="KW-0949">S-adenosyl-L-methionine</keyword>
<dbReference type="InterPro" id="IPR042296">
    <property type="entry name" value="tRNA_met_Trm1_C"/>
</dbReference>
<feature type="region of interest" description="Disordered" evidence="10">
    <location>
        <begin position="208"/>
        <end position="266"/>
    </location>
</feature>
<dbReference type="PANTHER" id="PTHR10631">
    <property type="entry name" value="N 2 ,N 2 -DIMETHYLGUANOSINE TRNA METHYLTRANSFERASE"/>
    <property type="match status" value="1"/>
</dbReference>
<organism evidence="11 12">
    <name type="scientific">Kwoniella shivajii</name>
    <dbReference type="NCBI Taxonomy" id="564305"/>
    <lineage>
        <taxon>Eukaryota</taxon>
        <taxon>Fungi</taxon>
        <taxon>Dikarya</taxon>
        <taxon>Basidiomycota</taxon>
        <taxon>Agaricomycotina</taxon>
        <taxon>Tremellomycetes</taxon>
        <taxon>Tremellales</taxon>
        <taxon>Cryptococcaceae</taxon>
        <taxon>Kwoniella</taxon>
    </lineage>
</organism>
<evidence type="ECO:0000256" key="10">
    <source>
        <dbReference type="SAM" id="MobiDB-lite"/>
    </source>
</evidence>
<feature type="region of interest" description="Disordered" evidence="10">
    <location>
        <begin position="1"/>
        <end position="36"/>
    </location>
</feature>
<dbReference type="Gene3D" id="3.30.56.70">
    <property type="entry name" value="N2,N2-dimethylguanosine tRNA methyltransferase, C-terminal domain"/>
    <property type="match status" value="1"/>
</dbReference>
<evidence type="ECO:0000256" key="1">
    <source>
        <dbReference type="ARBA" id="ARBA00022555"/>
    </source>
</evidence>
<comment type="catalytic activity">
    <reaction evidence="8">
        <text>guanosine(26) in tRNA + 2 S-adenosyl-L-methionine = N(2)-dimethylguanosine(26) in tRNA + 2 S-adenosyl-L-homocysteine + 2 H(+)</text>
        <dbReference type="Rhea" id="RHEA:43140"/>
        <dbReference type="Rhea" id="RHEA-COMP:10359"/>
        <dbReference type="Rhea" id="RHEA-COMP:10360"/>
        <dbReference type="ChEBI" id="CHEBI:15378"/>
        <dbReference type="ChEBI" id="CHEBI:57856"/>
        <dbReference type="ChEBI" id="CHEBI:59789"/>
        <dbReference type="ChEBI" id="CHEBI:74269"/>
        <dbReference type="ChEBI" id="CHEBI:74513"/>
        <dbReference type="EC" id="2.1.1.216"/>
    </reaction>
</comment>
<evidence type="ECO:0000256" key="6">
    <source>
        <dbReference type="ARBA" id="ARBA00022884"/>
    </source>
</evidence>
<evidence type="ECO:0000313" key="12">
    <source>
        <dbReference type="Proteomes" id="UP001329825"/>
    </source>
</evidence>
<dbReference type="GO" id="GO:0032259">
    <property type="term" value="P:methylation"/>
    <property type="evidence" value="ECO:0007669"/>
    <property type="project" value="UniProtKB-KW"/>
</dbReference>
<feature type="compositionally biased region" description="Low complexity" evidence="10">
    <location>
        <begin position="1"/>
        <end position="15"/>
    </location>
</feature>
<evidence type="ECO:0000256" key="8">
    <source>
        <dbReference type="ARBA" id="ARBA00051897"/>
    </source>
</evidence>
<dbReference type="RefSeq" id="XP_062790947.1">
    <property type="nucleotide sequence ID" value="XM_062934896.1"/>
</dbReference>
<accession>A0ABZ1D0W7</accession>
<proteinExistence type="inferred from homology"/>
<evidence type="ECO:0000256" key="7">
    <source>
        <dbReference type="ARBA" id="ARBA00039099"/>
    </source>
</evidence>
<comment type="similarity">
    <text evidence="9">Belongs to the class I-like SAM-binding methyltransferase superfamily. Trm1 family.</text>
</comment>
<evidence type="ECO:0000256" key="5">
    <source>
        <dbReference type="ARBA" id="ARBA00022694"/>
    </source>
</evidence>
<dbReference type="EMBL" id="CP141884">
    <property type="protein sequence ID" value="WRT66207.1"/>
    <property type="molecule type" value="Genomic_DNA"/>
</dbReference>
<keyword evidence="1 9" id="KW-0820">tRNA-binding</keyword>
<dbReference type="GeneID" id="87955291"/>
<evidence type="ECO:0000256" key="9">
    <source>
        <dbReference type="PROSITE-ProRule" id="PRU00958"/>
    </source>
</evidence>
<feature type="region of interest" description="Disordered" evidence="10">
    <location>
        <begin position="88"/>
        <end position="144"/>
    </location>
</feature>
<evidence type="ECO:0000256" key="2">
    <source>
        <dbReference type="ARBA" id="ARBA00022603"/>
    </source>
</evidence>
<dbReference type="GO" id="GO:0008168">
    <property type="term" value="F:methyltransferase activity"/>
    <property type="evidence" value="ECO:0007669"/>
    <property type="project" value="UniProtKB-KW"/>
</dbReference>
<protein>
    <recommendedName>
        <fullName evidence="7">tRNA (guanine(26)-N(2))-dimethyltransferase</fullName>
        <ecNumber evidence="7">2.1.1.216</ecNumber>
    </recommendedName>
</protein>
<dbReference type="PANTHER" id="PTHR10631:SF3">
    <property type="entry name" value="TRNA (GUANINE(26)-N(2))-DIMETHYLTRANSFERASE"/>
    <property type="match status" value="1"/>
</dbReference>
<dbReference type="InterPro" id="IPR002905">
    <property type="entry name" value="Trm1"/>
</dbReference>
<evidence type="ECO:0000256" key="3">
    <source>
        <dbReference type="ARBA" id="ARBA00022679"/>
    </source>
</evidence>
<feature type="compositionally biased region" description="Basic and acidic residues" evidence="10">
    <location>
        <begin position="102"/>
        <end position="114"/>
    </location>
</feature>
<dbReference type="SUPFAM" id="SSF53335">
    <property type="entry name" value="S-adenosyl-L-methionine-dependent methyltransferases"/>
    <property type="match status" value="1"/>
</dbReference>
<feature type="compositionally biased region" description="Basic residues" evidence="10">
    <location>
        <begin position="90"/>
        <end position="101"/>
    </location>
</feature>
<keyword evidence="6 9" id="KW-0694">RNA-binding</keyword>
<name>A0ABZ1D0W7_9TREE</name>
<dbReference type="EC" id="2.1.1.216" evidence="7"/>
<keyword evidence="5 9" id="KW-0819">tRNA processing</keyword>
<dbReference type="Gene3D" id="3.40.50.150">
    <property type="entry name" value="Vaccinia Virus protein VP39"/>
    <property type="match status" value="1"/>
</dbReference>
<gene>
    <name evidence="11" type="ORF">IL334_003160</name>
</gene>
<keyword evidence="12" id="KW-1185">Reference proteome</keyword>
<dbReference type="Proteomes" id="UP001329825">
    <property type="component" value="Chromosome 4"/>
</dbReference>
<dbReference type="PROSITE" id="PS51626">
    <property type="entry name" value="SAM_MT_TRM1"/>
    <property type="match status" value="1"/>
</dbReference>
<feature type="compositionally biased region" description="Basic and acidic residues" evidence="10">
    <location>
        <begin position="218"/>
        <end position="244"/>
    </location>
</feature>
<evidence type="ECO:0000256" key="4">
    <source>
        <dbReference type="ARBA" id="ARBA00022691"/>
    </source>
</evidence>
<dbReference type="Pfam" id="PF02005">
    <property type="entry name" value="TRM"/>
    <property type="match status" value="2"/>
</dbReference>
<evidence type="ECO:0000313" key="11">
    <source>
        <dbReference type="EMBL" id="WRT66207.1"/>
    </source>
</evidence>
<sequence length="705" mass="77239">MSSSTSTLSNTTDPTPDIPYTVPLPTGTPKDHTTHTESTTTIFLPKAGAFLNPVQHYNRDMSVAVIRAWNELRKEELEARFRSKLEKRGGLPKKKSKSKKKAGVEEVKEHKVAEESAADAQAEEGPPVMTGEESVAGPSTERKFRPPSINILEALAATGLRSIRYAKEIPNVKYVLANDLSPSACEAMRRNVEFNGVGEDSLRVRTSLQPAQDADGSAEERSAADTVEVKKEQPLGDEESKAEPQEVVEAEEGVEPKDRVGRRPDCRGRVKINEGDACAFMYSHRSPVGPSSRVDVVDLDPYGTAAPFIDAALGCISDGGLLAITCTDLAVLAGQQYPEKCYSNYGGVNVHAEYTHEAALRLVLHSIATCAARYGRYITPLLSFSIDFYVRLFIRVDTRPEQVKRLASNTGVVYTCNFCETPVIQPFGRIIEKESGKGVKMNSFKTHAGPTATDGSHCVECGGTMHLGGPLWLGPIQDPIFAKRVMNDISSQEKEYKTYSRMLGMLSLAAQELPDPFFFTANRIGKSVHMSSIPLTKILSALLNGGYKISRSHAQAGAIKTNAPRSFIYDIMREQAKVTPIRIDKISEGSPARKLISKPMTHTIDFTPHPDASLERTGKETFYQINPLPNWGPAPKAKSIQVTVTDNEGKRKVQEIEVAEGEEVEVSVKRTKTGNESAEAIDVDLQAEEKVDGGKIQKEEEMMNV</sequence>
<feature type="compositionally biased region" description="Basic and acidic residues" evidence="10">
    <location>
        <begin position="254"/>
        <end position="266"/>
    </location>
</feature>
<reference evidence="11 12" key="1">
    <citation type="submission" date="2024-01" db="EMBL/GenBank/DDBJ databases">
        <title>Comparative genomics of Cryptococcus and Kwoniella reveals pathogenesis evolution and contrasting modes of karyotype evolution via chromosome fusion or intercentromeric recombination.</title>
        <authorList>
            <person name="Coelho M.A."/>
            <person name="David-Palma M."/>
            <person name="Shea T."/>
            <person name="Bowers K."/>
            <person name="McGinley-Smith S."/>
            <person name="Mohammad A.W."/>
            <person name="Gnirke A."/>
            <person name="Yurkov A.M."/>
            <person name="Nowrousian M."/>
            <person name="Sun S."/>
            <person name="Cuomo C.A."/>
            <person name="Heitman J."/>
        </authorList>
    </citation>
    <scope>NUCLEOTIDE SEQUENCE [LARGE SCALE GENOMIC DNA]</scope>
    <source>
        <strain evidence="11">CBS 11374</strain>
    </source>
</reference>